<gene>
    <name evidence="1" type="ORF">AUC43_19785</name>
</gene>
<dbReference type="STRING" id="1411621.AUC43_19785"/>
<proteinExistence type="predicted"/>
<evidence type="ECO:0000313" key="1">
    <source>
        <dbReference type="EMBL" id="ALW87119.1"/>
    </source>
</evidence>
<keyword evidence="2" id="KW-1185">Reference proteome</keyword>
<dbReference type="Proteomes" id="UP000059542">
    <property type="component" value="Chromosome"/>
</dbReference>
<evidence type="ECO:0000313" key="2">
    <source>
        <dbReference type="Proteomes" id="UP000059542"/>
    </source>
</evidence>
<dbReference type="KEGG" id="hyg:AUC43_19785"/>
<organism evidence="1 2">
    <name type="scientific">Hymenobacter sedentarius</name>
    <dbReference type="NCBI Taxonomy" id="1411621"/>
    <lineage>
        <taxon>Bacteria</taxon>
        <taxon>Pseudomonadati</taxon>
        <taxon>Bacteroidota</taxon>
        <taxon>Cytophagia</taxon>
        <taxon>Cytophagales</taxon>
        <taxon>Hymenobacteraceae</taxon>
        <taxon>Hymenobacter</taxon>
    </lineage>
</organism>
<reference evidence="1 2" key="1">
    <citation type="submission" date="2015-12" db="EMBL/GenBank/DDBJ databases">
        <authorList>
            <person name="Shamseldin A."/>
            <person name="Moawad H."/>
            <person name="Abd El-Rahim W.M."/>
            <person name="Sadowsky M.J."/>
        </authorList>
    </citation>
    <scope>NUCLEOTIDE SEQUENCE [LARGE SCALE GENOMIC DNA]</scope>
    <source>
        <strain evidence="1 2">DG5B</strain>
    </source>
</reference>
<accession>A0A0U3K3C7</accession>
<name>A0A0U3K3C7_9BACT</name>
<protein>
    <submittedName>
        <fullName evidence="1">Uncharacterized protein</fullName>
    </submittedName>
</protein>
<sequence length="63" mass="7636">MQHYCAKYGSGQIRCNDSKNEHRKYQCMARRYQCLFVPVVVYKATQYTQVNALLAERNLRWFR</sequence>
<dbReference type="EMBL" id="CP013909">
    <property type="protein sequence ID" value="ALW87119.1"/>
    <property type="molecule type" value="Genomic_DNA"/>
</dbReference>
<dbReference type="AlphaFoldDB" id="A0A0U3K3C7"/>